<dbReference type="Gene3D" id="1.10.10.10">
    <property type="entry name" value="Winged helix-like DNA-binding domain superfamily/Winged helix DNA-binding domain"/>
    <property type="match status" value="1"/>
</dbReference>
<dbReference type="InterPro" id="IPR014710">
    <property type="entry name" value="RmlC-like_jellyroll"/>
</dbReference>
<keyword evidence="1" id="KW-0805">Transcription regulation</keyword>
<dbReference type="PROSITE" id="PS51063">
    <property type="entry name" value="HTH_CRP_2"/>
    <property type="match status" value="1"/>
</dbReference>
<dbReference type="Gene3D" id="2.60.120.10">
    <property type="entry name" value="Jelly Rolls"/>
    <property type="match status" value="1"/>
</dbReference>
<dbReference type="PANTHER" id="PTHR24567:SF74">
    <property type="entry name" value="HTH-TYPE TRANSCRIPTIONAL REGULATOR ARCR"/>
    <property type="match status" value="1"/>
</dbReference>
<keyword evidence="2" id="KW-0238">DNA-binding</keyword>
<evidence type="ECO:0000259" key="5">
    <source>
        <dbReference type="PROSITE" id="PS50042"/>
    </source>
</evidence>
<dbReference type="GO" id="GO:0003700">
    <property type="term" value="F:DNA-binding transcription factor activity"/>
    <property type="evidence" value="ECO:0007669"/>
    <property type="project" value="TreeGrafter"/>
</dbReference>
<dbReference type="SUPFAM" id="SSF46785">
    <property type="entry name" value="Winged helix' DNA-binding domain"/>
    <property type="match status" value="1"/>
</dbReference>
<evidence type="ECO:0000259" key="6">
    <source>
        <dbReference type="PROSITE" id="PS51063"/>
    </source>
</evidence>
<comment type="caution">
    <text evidence="8">The sequence shown here is derived from an EMBL/GenBank/DDBJ whole genome shotgun (WGS) entry which is preliminary data.</text>
</comment>
<sequence>MPETQRAALLFCRRAAPRQKSPLGGQRPAERESVGAFLPAGPPQGKKPPWGAATPRSGRAWGASLSCMPQDRPFPARKGGPRDRVWPAARGFRLPACNLRCHRSSVRASHAMNPPQHSAAPLPETLLTNFVSRRLARGSLVSTPHDPNDRILLLRQGRIRVFVASEERELTLAYLSPGELFSTHTRAFLRAESACELLALPTREFVRTMANEPGMLAMVMPVLGRILDNSIAIIEDLAFRDVAGRLARFLLLAARQQGSAVAPGAQVTLALSTQEMALMLGTSRQTVSSLLNQLEREAVIARPARGRLLLLRPGLLQDWLARGRPVGNMHKVSAG</sequence>
<feature type="domain" description="HTH crp-type" evidence="6">
    <location>
        <begin position="240"/>
        <end position="314"/>
    </location>
</feature>
<dbReference type="EMBL" id="MDUX01000012">
    <property type="protein sequence ID" value="KAF7599900.1"/>
    <property type="molecule type" value="Genomic_DNA"/>
</dbReference>
<proteinExistence type="predicted"/>
<dbReference type="InterPro" id="IPR012318">
    <property type="entry name" value="HTH_CRP"/>
</dbReference>
<evidence type="ECO:0000313" key="9">
    <source>
        <dbReference type="Proteomes" id="UP000216107"/>
    </source>
</evidence>
<dbReference type="InterPro" id="IPR000595">
    <property type="entry name" value="cNMP-bd_dom"/>
</dbReference>
<keyword evidence="3" id="KW-0804">Transcription</keyword>
<feature type="domain" description="Cyclic nucleotide-binding" evidence="5">
    <location>
        <begin position="126"/>
        <end position="182"/>
    </location>
</feature>
<dbReference type="PANTHER" id="PTHR24567">
    <property type="entry name" value="CRP FAMILY TRANSCRIPTIONAL REGULATORY PROTEIN"/>
    <property type="match status" value="1"/>
</dbReference>
<feature type="region of interest" description="Disordered" evidence="4">
    <location>
        <begin position="13"/>
        <end position="58"/>
    </location>
</feature>
<dbReference type="GO" id="GO:0005829">
    <property type="term" value="C:cytosol"/>
    <property type="evidence" value="ECO:0007669"/>
    <property type="project" value="TreeGrafter"/>
</dbReference>
<dbReference type="InterPro" id="IPR050397">
    <property type="entry name" value="Env_Response_Regulators"/>
</dbReference>
<dbReference type="GO" id="GO:0003677">
    <property type="term" value="F:DNA binding"/>
    <property type="evidence" value="ECO:0007669"/>
    <property type="project" value="UniProtKB-KW"/>
</dbReference>
<dbReference type="Proteomes" id="UP000623509">
    <property type="component" value="Unassembled WGS sequence"/>
</dbReference>
<name>A0A272EVM5_9RHOO</name>
<evidence type="ECO:0000313" key="10">
    <source>
        <dbReference type="Proteomes" id="UP000623509"/>
    </source>
</evidence>
<dbReference type="PROSITE" id="PS50042">
    <property type="entry name" value="CNMP_BINDING_3"/>
    <property type="match status" value="1"/>
</dbReference>
<dbReference type="SUPFAM" id="SSF51206">
    <property type="entry name" value="cAMP-binding domain-like"/>
    <property type="match status" value="1"/>
</dbReference>
<reference evidence="7 10" key="1">
    <citation type="submission" date="2016-08" db="EMBL/GenBank/DDBJ databases">
        <title>Candidatus Dactylopiibacterium carminicum genome sequence.</title>
        <authorList>
            <person name="Ramirez-Puebla S.T."/>
            <person name="Ormeno-Orrillo E."/>
            <person name="Vera-Ponce De Leon A."/>
            <person name="Luis L."/>
            <person name="Sanchez-Flores A."/>
            <person name="Monica R."/>
            <person name="Martinez-Romero E."/>
        </authorList>
    </citation>
    <scope>NUCLEOTIDE SEQUENCE [LARGE SCALE GENOMIC DNA]</scope>
    <source>
        <strain evidence="7">END1</strain>
    </source>
</reference>
<dbReference type="EMBL" id="NMRN01000009">
    <property type="protein sequence ID" value="PAS94161.1"/>
    <property type="molecule type" value="Genomic_DNA"/>
</dbReference>
<dbReference type="Pfam" id="PF13545">
    <property type="entry name" value="HTH_Crp_2"/>
    <property type="match status" value="1"/>
</dbReference>
<dbReference type="SMART" id="SM00419">
    <property type="entry name" value="HTH_CRP"/>
    <property type="match status" value="1"/>
</dbReference>
<keyword evidence="10" id="KW-1185">Reference proteome</keyword>
<evidence type="ECO:0000256" key="3">
    <source>
        <dbReference type="ARBA" id="ARBA00023163"/>
    </source>
</evidence>
<evidence type="ECO:0000256" key="4">
    <source>
        <dbReference type="SAM" id="MobiDB-lite"/>
    </source>
</evidence>
<organism evidence="8 9">
    <name type="scientific">Candidatus Dactylopiibacterium carminicum</name>
    <dbReference type="NCBI Taxonomy" id="857335"/>
    <lineage>
        <taxon>Bacteria</taxon>
        <taxon>Pseudomonadati</taxon>
        <taxon>Pseudomonadota</taxon>
        <taxon>Betaproteobacteria</taxon>
        <taxon>Rhodocyclales</taxon>
        <taxon>Rhodocyclaceae</taxon>
        <taxon>Candidatus Dactylopiibacterium</taxon>
    </lineage>
</organism>
<gene>
    <name evidence="7" type="ORF">BGI27_05475</name>
    <name evidence="8" type="ORF">CGU29_04870</name>
</gene>
<evidence type="ECO:0000313" key="8">
    <source>
        <dbReference type="EMBL" id="PAS94161.1"/>
    </source>
</evidence>
<dbReference type="AlphaFoldDB" id="A0A272EVM5"/>
<dbReference type="Proteomes" id="UP000216107">
    <property type="component" value="Unassembled WGS sequence"/>
</dbReference>
<accession>A0A272EVM5</accession>
<dbReference type="InterPro" id="IPR018490">
    <property type="entry name" value="cNMP-bd_dom_sf"/>
</dbReference>
<protein>
    <submittedName>
        <fullName evidence="7">Crp/Fnr family transcriptional regulator</fullName>
    </submittedName>
</protein>
<dbReference type="CDD" id="cd00092">
    <property type="entry name" value="HTH_CRP"/>
    <property type="match status" value="1"/>
</dbReference>
<reference evidence="8 9" key="2">
    <citation type="submission" date="2017-07" db="EMBL/GenBank/DDBJ databases">
        <title>Candidatus Dactylopiibacterium carminicum, a nitrogen-fixing symbiont of the cochineal insect Dactylopius coccus and Dactylopius opuntiae (Hemiptera: Coccoidea: Dactylopiidae).</title>
        <authorList>
            <person name="Vera A."/>
        </authorList>
    </citation>
    <scope>NUCLEOTIDE SEQUENCE [LARGE SCALE GENOMIC DNA]</scope>
    <source>
        <strain evidence="8 9">NFDCM</strain>
    </source>
</reference>
<evidence type="ECO:0000256" key="2">
    <source>
        <dbReference type="ARBA" id="ARBA00023125"/>
    </source>
</evidence>
<dbReference type="Pfam" id="PF00027">
    <property type="entry name" value="cNMP_binding"/>
    <property type="match status" value="1"/>
</dbReference>
<evidence type="ECO:0000256" key="1">
    <source>
        <dbReference type="ARBA" id="ARBA00023015"/>
    </source>
</evidence>
<dbReference type="InterPro" id="IPR036390">
    <property type="entry name" value="WH_DNA-bd_sf"/>
</dbReference>
<dbReference type="CDD" id="cd00038">
    <property type="entry name" value="CAP_ED"/>
    <property type="match status" value="1"/>
</dbReference>
<evidence type="ECO:0000313" key="7">
    <source>
        <dbReference type="EMBL" id="KAF7599900.1"/>
    </source>
</evidence>
<dbReference type="InterPro" id="IPR036388">
    <property type="entry name" value="WH-like_DNA-bd_sf"/>
</dbReference>